<evidence type="ECO:0000256" key="1">
    <source>
        <dbReference type="SAM" id="MobiDB-lite"/>
    </source>
</evidence>
<name>A0A495X463_9PSEU</name>
<protein>
    <submittedName>
        <fullName evidence="2">Uncharacterized protein</fullName>
    </submittedName>
</protein>
<comment type="caution">
    <text evidence="2">The sequence shown here is derived from an EMBL/GenBank/DDBJ whole genome shotgun (WGS) entry which is preliminary data.</text>
</comment>
<dbReference type="Proteomes" id="UP000272729">
    <property type="component" value="Unassembled WGS sequence"/>
</dbReference>
<dbReference type="AlphaFoldDB" id="A0A495X463"/>
<feature type="region of interest" description="Disordered" evidence="1">
    <location>
        <begin position="188"/>
        <end position="321"/>
    </location>
</feature>
<accession>A0A495X463</accession>
<organism evidence="2 3">
    <name type="scientific">Saccharothrix variisporea</name>
    <dbReference type="NCBI Taxonomy" id="543527"/>
    <lineage>
        <taxon>Bacteria</taxon>
        <taxon>Bacillati</taxon>
        <taxon>Actinomycetota</taxon>
        <taxon>Actinomycetes</taxon>
        <taxon>Pseudonocardiales</taxon>
        <taxon>Pseudonocardiaceae</taxon>
        <taxon>Saccharothrix</taxon>
    </lineage>
</organism>
<evidence type="ECO:0000313" key="3">
    <source>
        <dbReference type="Proteomes" id="UP000272729"/>
    </source>
</evidence>
<feature type="compositionally biased region" description="Pro residues" evidence="1">
    <location>
        <begin position="234"/>
        <end position="244"/>
    </location>
</feature>
<feature type="compositionally biased region" description="Pro residues" evidence="1">
    <location>
        <begin position="192"/>
        <end position="203"/>
    </location>
</feature>
<gene>
    <name evidence="2" type="ORF">DFJ66_1206</name>
</gene>
<keyword evidence="3" id="KW-1185">Reference proteome</keyword>
<feature type="compositionally biased region" description="Low complexity" evidence="1">
    <location>
        <begin position="245"/>
        <end position="264"/>
    </location>
</feature>
<dbReference type="EMBL" id="RBXR01000001">
    <property type="protein sequence ID" value="RKT68025.1"/>
    <property type="molecule type" value="Genomic_DNA"/>
</dbReference>
<reference evidence="2 3" key="1">
    <citation type="submission" date="2018-10" db="EMBL/GenBank/DDBJ databases">
        <title>Sequencing the genomes of 1000 actinobacteria strains.</title>
        <authorList>
            <person name="Klenk H.-P."/>
        </authorList>
    </citation>
    <scope>NUCLEOTIDE SEQUENCE [LARGE SCALE GENOMIC DNA]</scope>
    <source>
        <strain evidence="2 3">DSM 43911</strain>
    </source>
</reference>
<dbReference type="RefSeq" id="WP_211351002.1">
    <property type="nucleotide sequence ID" value="NZ_JBIUBA010000013.1"/>
</dbReference>
<proteinExistence type="predicted"/>
<evidence type="ECO:0000313" key="2">
    <source>
        <dbReference type="EMBL" id="RKT68025.1"/>
    </source>
</evidence>
<sequence>MPIAFDTTGFRQHDPSTWFHPATGDQVSLTYFDLVPDLPAPLEDVAKLRHDLAVTTAEVGCLIEAHVVPLGGVPAVFQVVKVPLPGQPTGQAFIASLTVPRATCSAVLKLQAAERGMTGAREAVLMARVGFDRWVQPHPYAPQLQGRLPFHAGDDPRWDPEFPDHPLTRVRAWAHHIIRTAQVDPRFAALPPFHPAPPAPPSAPSAGSTPAPPSAPSAGSTPAPPSAPSAGSTPAPPAGTPAAPPAGASASPAPSSVPPGAESPTRLVSASEAPTARSSEGPTRVISSRPAESPTVLIKEAPPGFAPSGPDARPATPVPTADQSVTTVFAKPAPAVGSTITTVVPGIPMAGYLPLWIDGECTFWRMTDPGEVLGRLAHGVLARTPLAENRFRDVVGLDRESGTLTLFSRFRGDDGGVAADVVRLEPVGGQEAHEALTAETLTEAFRWVGRVNAAAAERGEYVAVERAVNTDVLSEPYVLMVVQEFEGQRISVVQTAPVPGPEVPVWQGNPSMTSPASPETIEAGGLLALYAMDHWGVHPLHLSLTFGPTPRLVRD</sequence>